<feature type="region of interest" description="Disordered" evidence="1">
    <location>
        <begin position="18"/>
        <end position="59"/>
    </location>
</feature>
<dbReference type="EMBL" id="UINC01204568">
    <property type="protein sequence ID" value="SVE25353.1"/>
    <property type="molecule type" value="Genomic_DNA"/>
</dbReference>
<protein>
    <submittedName>
        <fullName evidence="2">Uncharacterized protein</fullName>
    </submittedName>
</protein>
<reference evidence="2" key="1">
    <citation type="submission" date="2018-05" db="EMBL/GenBank/DDBJ databases">
        <authorList>
            <person name="Lanie J.A."/>
            <person name="Ng W.-L."/>
            <person name="Kazmierczak K.M."/>
            <person name="Andrzejewski T.M."/>
            <person name="Davidsen T.M."/>
            <person name="Wayne K.J."/>
            <person name="Tettelin H."/>
            <person name="Glass J.I."/>
            <person name="Rusch D."/>
            <person name="Podicherti R."/>
            <person name="Tsui H.-C.T."/>
            <person name="Winkler M.E."/>
        </authorList>
    </citation>
    <scope>NUCLEOTIDE SEQUENCE</scope>
</reference>
<gene>
    <name evidence="2" type="ORF">METZ01_LOCUS478207</name>
</gene>
<sequence length="59" mass="6810">MHEVKVFDSSGRLKKVISPQTLNIRSKQQMETPSMFRRNKKGGMPWSISSKNQTKTDTQ</sequence>
<feature type="compositionally biased region" description="Polar residues" evidence="1">
    <location>
        <begin position="47"/>
        <end position="59"/>
    </location>
</feature>
<proteinExistence type="predicted"/>
<organism evidence="2">
    <name type="scientific">marine metagenome</name>
    <dbReference type="NCBI Taxonomy" id="408172"/>
    <lineage>
        <taxon>unclassified sequences</taxon>
        <taxon>metagenomes</taxon>
        <taxon>ecological metagenomes</taxon>
    </lineage>
</organism>
<name>A0A383BZV6_9ZZZZ</name>
<accession>A0A383BZV6</accession>
<dbReference type="AlphaFoldDB" id="A0A383BZV6"/>
<feature type="compositionally biased region" description="Polar residues" evidence="1">
    <location>
        <begin position="18"/>
        <end position="32"/>
    </location>
</feature>
<evidence type="ECO:0000256" key="1">
    <source>
        <dbReference type="SAM" id="MobiDB-lite"/>
    </source>
</evidence>
<evidence type="ECO:0000313" key="2">
    <source>
        <dbReference type="EMBL" id="SVE25353.1"/>
    </source>
</evidence>